<dbReference type="EMBL" id="KZ679694">
    <property type="protein sequence ID" value="PTB49142.1"/>
    <property type="molecule type" value="Genomic_DNA"/>
</dbReference>
<gene>
    <name evidence="2" type="ORF">M431DRAFT_98156</name>
</gene>
<protein>
    <submittedName>
        <fullName evidence="2">Uncharacterized protein</fullName>
    </submittedName>
</protein>
<dbReference type="STRING" id="983964.A0A2T3ZWF3"/>
<dbReference type="GeneID" id="36633590"/>
<evidence type="ECO:0000313" key="3">
    <source>
        <dbReference type="Proteomes" id="UP000241690"/>
    </source>
</evidence>
<reference evidence="2 3" key="1">
    <citation type="submission" date="2016-07" db="EMBL/GenBank/DDBJ databases">
        <title>Multiple horizontal gene transfer events from other fungi enriched the ability of initially mycotrophic Trichoderma (Ascomycota) to feed on dead plant biomass.</title>
        <authorList>
            <consortium name="DOE Joint Genome Institute"/>
            <person name="Aerts A."/>
            <person name="Atanasova L."/>
            <person name="Chenthamara K."/>
            <person name="Zhang J."/>
            <person name="Grujic M."/>
            <person name="Henrissat B."/>
            <person name="Kuo A."/>
            <person name="Salamov A."/>
            <person name="Lipzen A."/>
            <person name="Labutti K."/>
            <person name="Barry K."/>
            <person name="Miao Y."/>
            <person name="Rahimi M.J."/>
            <person name="Shen Q."/>
            <person name="Grigoriev I.V."/>
            <person name="Kubicek C.P."/>
            <person name="Druzhinina I.S."/>
        </authorList>
    </citation>
    <scope>NUCLEOTIDE SEQUENCE [LARGE SCALE GENOMIC DNA]</scope>
    <source>
        <strain evidence="2 3">CBS 226.95</strain>
    </source>
</reference>
<sequence length="148" mass="16253">MAAPVASEAGVSVAQAVAAEENVQLHRDAVADEPNEGTDEAKFDIIGVHGFHGDEKNWDETSTSDSPDSTRLNRLFSDITPQGGRFIPYNYDPDEESMGCYTLQGSFRIAHKLLEVVAKSRTPEIRNARRPIYFACQDIGGVIVKTVR</sequence>
<organism evidence="2 3">
    <name type="scientific">Trichoderma harzianum CBS 226.95</name>
    <dbReference type="NCBI Taxonomy" id="983964"/>
    <lineage>
        <taxon>Eukaryota</taxon>
        <taxon>Fungi</taxon>
        <taxon>Dikarya</taxon>
        <taxon>Ascomycota</taxon>
        <taxon>Pezizomycotina</taxon>
        <taxon>Sordariomycetes</taxon>
        <taxon>Hypocreomycetidae</taxon>
        <taxon>Hypocreales</taxon>
        <taxon>Hypocreaceae</taxon>
        <taxon>Trichoderma</taxon>
    </lineage>
</organism>
<dbReference type="AlphaFoldDB" id="A0A2T3ZWF3"/>
<name>A0A2T3ZWF3_TRIHA</name>
<dbReference type="RefSeq" id="XP_024768819.1">
    <property type="nucleotide sequence ID" value="XM_024925007.1"/>
</dbReference>
<feature type="compositionally biased region" description="Low complexity" evidence="1">
    <location>
        <begin position="60"/>
        <end position="70"/>
    </location>
</feature>
<keyword evidence="3" id="KW-1185">Reference proteome</keyword>
<evidence type="ECO:0000313" key="2">
    <source>
        <dbReference type="EMBL" id="PTB49142.1"/>
    </source>
</evidence>
<evidence type="ECO:0000256" key="1">
    <source>
        <dbReference type="SAM" id="MobiDB-lite"/>
    </source>
</evidence>
<accession>A0A2T3ZWF3</accession>
<dbReference type="Proteomes" id="UP000241690">
    <property type="component" value="Unassembled WGS sequence"/>
</dbReference>
<feature type="region of interest" description="Disordered" evidence="1">
    <location>
        <begin position="52"/>
        <end position="75"/>
    </location>
</feature>
<proteinExistence type="predicted"/>